<dbReference type="GO" id="GO:0016887">
    <property type="term" value="F:ATP hydrolysis activity"/>
    <property type="evidence" value="ECO:0007669"/>
    <property type="project" value="InterPro"/>
</dbReference>
<keyword evidence="10 18" id="KW-0067">ATP-binding</keyword>
<dbReference type="SUPFAM" id="SSF52540">
    <property type="entry name" value="P-loop containing nucleoside triphosphate hydrolases"/>
    <property type="match status" value="2"/>
</dbReference>
<dbReference type="GO" id="GO:0008270">
    <property type="term" value="F:zinc ion binding"/>
    <property type="evidence" value="ECO:0007669"/>
    <property type="project" value="UniProtKB-UniRule"/>
</dbReference>
<dbReference type="RefSeq" id="WP_122921935.1">
    <property type="nucleotide sequence ID" value="NZ_RHHU01000002.1"/>
</dbReference>
<dbReference type="FunFam" id="3.40.50.300:FF:000028">
    <property type="entry name" value="UvrABC system protein A"/>
    <property type="match status" value="1"/>
</dbReference>
<dbReference type="Pfam" id="PF17760">
    <property type="entry name" value="UvrA_inter"/>
    <property type="match status" value="1"/>
</dbReference>
<evidence type="ECO:0000259" key="19">
    <source>
        <dbReference type="PROSITE" id="PS50893"/>
    </source>
</evidence>
<keyword evidence="3 18" id="KW-0479">Metal-binding</keyword>
<evidence type="ECO:0000256" key="6">
    <source>
        <dbReference type="ARBA" id="ARBA00022763"/>
    </source>
</evidence>
<comment type="subunit">
    <text evidence="18">Forms a heterotetramer with UvrB during the search for lesions.</text>
</comment>
<keyword evidence="4 18" id="KW-0677">Repeat</keyword>
<dbReference type="InterPro" id="IPR027417">
    <property type="entry name" value="P-loop_NTPase"/>
</dbReference>
<dbReference type="InterPro" id="IPR013815">
    <property type="entry name" value="ATP_grasp_subdomain_1"/>
</dbReference>
<dbReference type="CDD" id="cd03271">
    <property type="entry name" value="ABC_UvrA_II"/>
    <property type="match status" value="1"/>
</dbReference>
<evidence type="ECO:0000256" key="9">
    <source>
        <dbReference type="ARBA" id="ARBA00022833"/>
    </source>
</evidence>
<dbReference type="SMART" id="SM00382">
    <property type="entry name" value="AAA"/>
    <property type="match status" value="1"/>
</dbReference>
<dbReference type="Gene3D" id="3.30.1490.20">
    <property type="entry name" value="ATP-grasp fold, A domain"/>
    <property type="match status" value="1"/>
</dbReference>
<dbReference type="EMBL" id="RHHU01000002">
    <property type="protein sequence ID" value="RNB90062.1"/>
    <property type="molecule type" value="Genomic_DNA"/>
</dbReference>
<dbReference type="GO" id="GO:0009381">
    <property type="term" value="F:excinuclease ABC activity"/>
    <property type="evidence" value="ECO:0007669"/>
    <property type="project" value="UniProtKB-UniRule"/>
</dbReference>
<evidence type="ECO:0000313" key="20">
    <source>
        <dbReference type="EMBL" id="RNB90062.1"/>
    </source>
</evidence>
<dbReference type="GO" id="GO:0009380">
    <property type="term" value="C:excinuclease repair complex"/>
    <property type="evidence" value="ECO:0007669"/>
    <property type="project" value="InterPro"/>
</dbReference>
<dbReference type="Proteomes" id="UP000269573">
    <property type="component" value="Unassembled WGS sequence"/>
</dbReference>
<keyword evidence="6 18" id="KW-0227">DNA damage</keyword>
<comment type="similarity">
    <text evidence="15 18">Belongs to the ABC transporter superfamily. UvrA family.</text>
</comment>
<dbReference type="InterPro" id="IPR017871">
    <property type="entry name" value="ABC_transporter-like_CS"/>
</dbReference>
<dbReference type="PROSITE" id="PS00211">
    <property type="entry name" value="ABC_TRANSPORTER_1"/>
    <property type="match status" value="2"/>
</dbReference>
<keyword evidence="2 18" id="KW-0963">Cytoplasm</keyword>
<dbReference type="InterPro" id="IPR003439">
    <property type="entry name" value="ABC_transporter-like_ATP-bd"/>
</dbReference>
<dbReference type="HAMAP" id="MF_00205">
    <property type="entry name" value="UvrA"/>
    <property type="match status" value="1"/>
</dbReference>
<evidence type="ECO:0000256" key="11">
    <source>
        <dbReference type="ARBA" id="ARBA00022881"/>
    </source>
</evidence>
<dbReference type="GO" id="GO:0006289">
    <property type="term" value="P:nucleotide-excision repair"/>
    <property type="evidence" value="ECO:0007669"/>
    <property type="project" value="UniProtKB-UniRule"/>
</dbReference>
<evidence type="ECO:0000256" key="16">
    <source>
        <dbReference type="ARBA" id="ARBA00039316"/>
    </source>
</evidence>
<dbReference type="GO" id="GO:0003677">
    <property type="term" value="F:DNA binding"/>
    <property type="evidence" value="ECO:0007669"/>
    <property type="project" value="UniProtKB-UniRule"/>
</dbReference>
<comment type="caution">
    <text evidence="20">The sequence shown here is derived from an EMBL/GenBank/DDBJ whole genome shotgun (WGS) entry which is preliminary data.</text>
</comment>
<sequence length="955" mass="106257">MPLEHIVVKGARAHNLKNIDVVIPRDKFVVLTGLSGSGKSSLAFDTIYAEGQRRYVESLSAYARQFLGQMDKPDVDSIEGLSPAISIDQKTTSRNPRSTVGTVTEIYDYLRLLYARVGRAVCPDHGIEIQSQTVEQMVDRVMEYPERTRMQILAPMVQGRKGEHVKLLEDIRKQGFVRVRVNGEIRDLSEDIKLEKNKKHNIEVVVDRIVVKPDVQSRLADSLETALRLADGKVIVDVMEQEELLFSEKHACPVCGFSIGDLEPRIFSFNSPFGACSECDGLGVKLEVDPDMVVPDATKTLHDGAVGAWEPKSSTYYQQLLESACRHFGIRMDLPYEELPAEQRQILMYGSMGEKIEFRYENEFGQVREAVVPYEGVIPNLQRRHLETSSDYIREQIEGFMSQKPCPVCKGQRLRQESLAVKVGERSISELTTLSIMDAHQFVDGLDLTEREAKIANLIVKEIKARLNFLIDVGLDYLTLSRAAGTLSGGEAQRIRLATQIGSSLMGVLYILDEPSIGLHQRDNARLIKTLEHMTKLGNTLIVVEHDEDTMMACDYIIDIGPGAGIHGGQVIAAGTPDEVMQNPDSLTGAYLSGRKFIPVPMERRKPSDKWIKIEGAKENNLKGVNAKIPLGMFVAVTGVSGSGKSTLINEILQKTLARDLNGAKVKPGEHRRIVGLEHLDKVVDIDQSPIGRTPRSNPATYTGVFDDIRDLFASTNEAKVRGYKKGRFSFNVKGGRCEACSGDGIIKIEMHFLPDVYVPCEVCHGKRYNRETLDVKYKGKSIADVLEMTIEDAVEFFRNLPKIERKLQTIVDVGLGYMKLGQPATTLSGGEAQRVKLASELYRRSTGRTMYILDEPTTGLHTDDIDRLLKVLQRLVENGDTVLVIEHNLDVIKTVDYIIDLGPEGGTRGGEIVGTGTPEEVSELAGSYTGKYLRPILERDRSRTAARMEQLVSK</sequence>
<evidence type="ECO:0000256" key="2">
    <source>
        <dbReference type="ARBA" id="ARBA00022490"/>
    </source>
</evidence>
<evidence type="ECO:0000256" key="12">
    <source>
        <dbReference type="ARBA" id="ARBA00023125"/>
    </source>
</evidence>
<feature type="domain" description="ABC transporter" evidence="19">
    <location>
        <begin position="605"/>
        <end position="935"/>
    </location>
</feature>
<dbReference type="InterPro" id="IPR041552">
    <property type="entry name" value="UvrA_DNA-bd"/>
</dbReference>
<dbReference type="AlphaFoldDB" id="A0A3M8DPR8"/>
<evidence type="ECO:0000256" key="15">
    <source>
        <dbReference type="ARBA" id="ARBA00038000"/>
    </source>
</evidence>
<dbReference type="InterPro" id="IPR003593">
    <property type="entry name" value="AAA+_ATPase"/>
</dbReference>
<dbReference type="Gene3D" id="3.40.50.300">
    <property type="entry name" value="P-loop containing nucleotide triphosphate hydrolases"/>
    <property type="match status" value="2"/>
</dbReference>
<proteinExistence type="inferred from homology"/>
<dbReference type="GO" id="GO:0009432">
    <property type="term" value="P:SOS response"/>
    <property type="evidence" value="ECO:0007669"/>
    <property type="project" value="UniProtKB-UniRule"/>
</dbReference>
<dbReference type="GO" id="GO:0005737">
    <property type="term" value="C:cytoplasm"/>
    <property type="evidence" value="ECO:0007669"/>
    <property type="project" value="UniProtKB-SubCell"/>
</dbReference>
<dbReference type="CDD" id="cd03270">
    <property type="entry name" value="ABC_UvrA_I"/>
    <property type="match status" value="1"/>
</dbReference>
<evidence type="ECO:0000256" key="1">
    <source>
        <dbReference type="ARBA" id="ARBA00004496"/>
    </source>
</evidence>
<name>A0A3M8DPR8_9BACL</name>
<dbReference type="NCBIfam" id="NF001503">
    <property type="entry name" value="PRK00349.1"/>
    <property type="match status" value="1"/>
</dbReference>
<keyword evidence="7 18" id="KW-0228">DNA excision</keyword>
<protein>
    <recommendedName>
        <fullName evidence="16 18">UvrABC system protein A</fullName>
        <shortName evidence="18">UvrA protein</shortName>
    </recommendedName>
    <alternativeName>
        <fullName evidence="17 18">Excinuclease ABC subunit A</fullName>
    </alternativeName>
</protein>
<keyword evidence="8 18" id="KW-0863">Zinc-finger</keyword>
<evidence type="ECO:0000256" key="10">
    <source>
        <dbReference type="ARBA" id="ARBA00022840"/>
    </source>
</evidence>
<evidence type="ECO:0000256" key="7">
    <source>
        <dbReference type="ARBA" id="ARBA00022769"/>
    </source>
</evidence>
<comment type="subcellular location">
    <subcellularLocation>
        <location evidence="1 18">Cytoplasm</location>
    </subcellularLocation>
</comment>
<organism evidence="20 21">
    <name type="scientific">Brevibacillus nitrificans</name>
    <dbReference type="NCBI Taxonomy" id="651560"/>
    <lineage>
        <taxon>Bacteria</taxon>
        <taxon>Bacillati</taxon>
        <taxon>Bacillota</taxon>
        <taxon>Bacilli</taxon>
        <taxon>Bacillales</taxon>
        <taxon>Paenibacillaceae</taxon>
        <taxon>Brevibacillus</taxon>
    </lineage>
</organism>
<evidence type="ECO:0000256" key="13">
    <source>
        <dbReference type="ARBA" id="ARBA00023204"/>
    </source>
</evidence>
<dbReference type="Pfam" id="PF17755">
    <property type="entry name" value="UvrA_DNA-bind"/>
    <property type="match status" value="1"/>
</dbReference>
<dbReference type="PROSITE" id="PS50893">
    <property type="entry name" value="ABC_TRANSPORTER_2"/>
    <property type="match status" value="1"/>
</dbReference>
<evidence type="ECO:0000256" key="18">
    <source>
        <dbReference type="HAMAP-Rule" id="MF_00205"/>
    </source>
</evidence>
<dbReference type="FunFam" id="1.20.1580.10:FF:000002">
    <property type="entry name" value="UvrABC system protein A"/>
    <property type="match status" value="1"/>
</dbReference>
<evidence type="ECO:0000256" key="14">
    <source>
        <dbReference type="ARBA" id="ARBA00023236"/>
    </source>
</evidence>
<comment type="function">
    <text evidence="18">The UvrABC repair system catalyzes the recognition and processing of DNA lesions. UvrA is an ATPase and a DNA-binding protein. A damage recognition complex composed of 2 UvrA and 2 UvrB subunits scans DNA for abnormalities. When the presence of a lesion has been verified by UvrB, the UvrA molecules dissociate.</text>
</comment>
<feature type="binding site" evidence="18">
    <location>
        <begin position="33"/>
        <end position="40"/>
    </location>
    <ligand>
        <name>ATP</name>
        <dbReference type="ChEBI" id="CHEBI:30616"/>
    </ligand>
</feature>
<keyword evidence="9 18" id="KW-0862">Zinc</keyword>
<dbReference type="Gene3D" id="1.10.8.280">
    <property type="entry name" value="ABC transporter ATPase domain-like"/>
    <property type="match status" value="1"/>
</dbReference>
<reference evidence="20 21" key="1">
    <citation type="submission" date="2018-10" db="EMBL/GenBank/DDBJ databases">
        <title>Phylogenomics of Brevibacillus.</title>
        <authorList>
            <person name="Dunlap C."/>
        </authorList>
    </citation>
    <scope>NUCLEOTIDE SEQUENCE [LARGE SCALE GENOMIC DNA]</scope>
    <source>
        <strain evidence="20 21">JCM 15774</strain>
    </source>
</reference>
<dbReference type="NCBIfam" id="TIGR00630">
    <property type="entry name" value="uvra"/>
    <property type="match status" value="1"/>
</dbReference>
<keyword evidence="21" id="KW-1185">Reference proteome</keyword>
<dbReference type="PANTHER" id="PTHR43152">
    <property type="entry name" value="UVRABC SYSTEM PROTEIN A"/>
    <property type="match status" value="1"/>
</dbReference>
<accession>A0A3M8DPR8</accession>
<dbReference type="PANTHER" id="PTHR43152:SF3">
    <property type="entry name" value="UVRABC SYSTEM PROTEIN A"/>
    <property type="match status" value="1"/>
</dbReference>
<evidence type="ECO:0000256" key="5">
    <source>
        <dbReference type="ARBA" id="ARBA00022741"/>
    </source>
</evidence>
<keyword evidence="13 18" id="KW-0234">DNA repair</keyword>
<evidence type="ECO:0000313" key="21">
    <source>
        <dbReference type="Proteomes" id="UP000269573"/>
    </source>
</evidence>
<feature type="zinc finger region" description="C4-type" evidence="18">
    <location>
        <begin position="738"/>
        <end position="764"/>
    </location>
</feature>
<evidence type="ECO:0000256" key="8">
    <source>
        <dbReference type="ARBA" id="ARBA00022771"/>
    </source>
</evidence>
<gene>
    <name evidence="18 20" type="primary">uvrA</name>
    <name evidence="20" type="ORF">EDM59_01035</name>
</gene>
<evidence type="ECO:0000256" key="17">
    <source>
        <dbReference type="ARBA" id="ARBA00042156"/>
    </source>
</evidence>
<evidence type="ECO:0000256" key="3">
    <source>
        <dbReference type="ARBA" id="ARBA00022723"/>
    </source>
</evidence>
<keyword evidence="12 18" id="KW-0238">DNA-binding</keyword>
<feature type="zinc finger region" description="C4-type" evidence="18">
    <location>
        <begin position="252"/>
        <end position="279"/>
    </location>
</feature>
<dbReference type="InterPro" id="IPR004602">
    <property type="entry name" value="UvrA"/>
</dbReference>
<dbReference type="InterPro" id="IPR041102">
    <property type="entry name" value="UvrA_inter"/>
</dbReference>
<dbReference type="GO" id="GO:0005524">
    <property type="term" value="F:ATP binding"/>
    <property type="evidence" value="ECO:0007669"/>
    <property type="project" value="UniProtKB-UniRule"/>
</dbReference>
<feature type="binding site" evidence="18">
    <location>
        <begin position="639"/>
        <end position="646"/>
    </location>
    <ligand>
        <name>ATP</name>
        <dbReference type="ChEBI" id="CHEBI:30616"/>
    </ligand>
</feature>
<keyword evidence="5 18" id="KW-0547">Nucleotide-binding</keyword>
<keyword evidence="11 18" id="KW-0267">Excision nuclease</keyword>
<keyword evidence="14 18" id="KW-0742">SOS response</keyword>
<evidence type="ECO:0000256" key="4">
    <source>
        <dbReference type="ARBA" id="ARBA00022737"/>
    </source>
</evidence>
<dbReference type="Gene3D" id="1.20.1580.10">
    <property type="entry name" value="ABC transporter ATPase like domain"/>
    <property type="match status" value="2"/>
</dbReference>